<dbReference type="Proteomes" id="UP000007797">
    <property type="component" value="Unassembled WGS sequence"/>
</dbReference>
<feature type="compositionally biased region" description="Acidic residues" evidence="1">
    <location>
        <begin position="329"/>
        <end position="347"/>
    </location>
</feature>
<evidence type="ECO:0000256" key="1">
    <source>
        <dbReference type="SAM" id="MobiDB-lite"/>
    </source>
</evidence>
<evidence type="ECO:0000313" key="3">
    <source>
        <dbReference type="Proteomes" id="UP000007797"/>
    </source>
</evidence>
<organism evidence="2 3">
    <name type="scientific">Cavenderia fasciculata</name>
    <name type="common">Slime mold</name>
    <name type="synonym">Dictyostelium fasciculatum</name>
    <dbReference type="NCBI Taxonomy" id="261658"/>
    <lineage>
        <taxon>Eukaryota</taxon>
        <taxon>Amoebozoa</taxon>
        <taxon>Evosea</taxon>
        <taxon>Eumycetozoa</taxon>
        <taxon>Dictyostelia</taxon>
        <taxon>Acytosteliales</taxon>
        <taxon>Cavenderiaceae</taxon>
        <taxon>Cavenderia</taxon>
    </lineage>
</organism>
<accession>F4Q783</accession>
<sequence length="1380" mass="159608">MSMETGNRIPATFFPKGLVDLTLRLEDTTLDPWVLPQGLEVLHISGNKCPVSPEFIPDSVKDLTVDVSNPSQAIFPSGLVKLTTSTNYNAPFNYPPTLRELIFNRDKCPPPVIYLPTSLEEYTCFVVKIKDKSVYSLPTTKVINNDNSSITDNPLHFILPHRLKKINGIFKNFFSKDNSFSFRIDPIINCSNVEQLTIDACLDIYIRRLDNGDVMINSSGSFFGGIYRQQRIFMGNTRIENRSVLDFPALYLNFKSKANHFYWECYLDINLQFIDDHFYPTLSVLFDKELMEKELASFIKESDSIPEKSTRYYPKEMVSTSLDKQKKDEDEEEEDDDGDDEEEEEEDWLNYQKSDIIDWHHHNVNSFKQDKSPVLHIKMKIEVVDFIHRNRTESFSAKDLEKIHNINILRYLQHYRPDLVIGSSLFDRSIINQKYEQMKREHLSKLPSGSDPFFKYDTKLISRLMPSESFSQDINMQIIDTGLVCEVDEEKRDDFIQKIYNNKVKLTKPILDYLYNNGVPFKEYIIDSLLDIGDERLNDIDPKEFLETHVHNCASYENTQHLATRLLSIQRNILYLLDNGAPLSVFSELDLKKTSDFKVLQHNRRDCFKMVIDKLKEETKDMDIETGRKTIESVVDKMGFDRLGEGTECSTLMLEYCLELITKDLPSGILSQEMMEQRCAKLVKHYHFDLALVVSKYFNIGFDTIKKYKFSKIPFQAAIFFGNSFNLAFEDFPIELLSNLSQKQQDFLKDKFHFPSTIVINNDNSSPTTKVINNDNSSPKDNPHFILPYRLKKIRVMNIDKEIQHEHHLKTKTTTTTNNTTQTLAPGGGLSNLLLLKIVGYLDDIQDIACLLMTCKAYYIAFRVNYTNVITFKYVERDDDYHIIKQSMKPFQEIYKASYDQRGWFNLDRIIRNETEPLDSPIAMKDKPILINATVNQNNITRIPPTRKLTIMGNNIVDCNVILSKLADPRILESLEISNQHDNIDPLQVPSLKSLNISLTTQYYYIQFPLTLVELSLKYIDNERFSLDLLKLEQLTKLKIASNCPYYIHAKDIKIPKTSLKHLSIQFILYAEFEDFFPDTLESLDLQDINFLGDALPPPNLISMSIGNCEKILPANYFPSSLKSLKFIYCFKSFCAGALPLGLETLEFFYYNGPVTQEYIPDTITSLTIDDTLNTFVPSGLQHLTFGPDSDQDPPIHYPSTMRSINYRNSHPQEPKIINLPTSLESFSCDAVWVKTTNKNSEFQLPPTMVVNNDDSPLSGNPPHYVLPSRVTHLTLRAQVVKTESKLSFRLDTIINYSNVQDLSIIINSKREMKFKIRRLEPNSEYFMLHSKDSFDGAIVRQKRLCNNSMVNRSILEYYPLKSIPFISKYYSNKLYDVCI</sequence>
<dbReference type="EMBL" id="GL883024">
    <property type="protein sequence ID" value="EGG16265.1"/>
    <property type="molecule type" value="Genomic_DNA"/>
</dbReference>
<evidence type="ECO:0000313" key="2">
    <source>
        <dbReference type="EMBL" id="EGG16265.1"/>
    </source>
</evidence>
<keyword evidence="3" id="KW-1185">Reference proteome</keyword>
<name>F4Q783_CACFS</name>
<dbReference type="SUPFAM" id="SSF52058">
    <property type="entry name" value="L domain-like"/>
    <property type="match status" value="1"/>
</dbReference>
<gene>
    <name evidence="2" type="ORF">DFA_09295</name>
</gene>
<reference evidence="3" key="1">
    <citation type="journal article" date="2011" name="Genome Res.">
        <title>Phylogeny-wide analysis of social amoeba genomes highlights ancient origins for complex intercellular communication.</title>
        <authorList>
            <person name="Heidel A.J."/>
            <person name="Lawal H.M."/>
            <person name="Felder M."/>
            <person name="Schilde C."/>
            <person name="Helps N.R."/>
            <person name="Tunggal B."/>
            <person name="Rivero F."/>
            <person name="John U."/>
            <person name="Schleicher M."/>
            <person name="Eichinger L."/>
            <person name="Platzer M."/>
            <person name="Noegel A.A."/>
            <person name="Schaap P."/>
            <person name="Gloeckner G."/>
        </authorList>
    </citation>
    <scope>NUCLEOTIDE SEQUENCE [LARGE SCALE GENOMIC DNA]</scope>
    <source>
        <strain evidence="3">SH3</strain>
    </source>
</reference>
<dbReference type="GeneID" id="14868300"/>
<proteinExistence type="predicted"/>
<dbReference type="RefSeq" id="XP_004354649.1">
    <property type="nucleotide sequence ID" value="XM_004354597.1"/>
</dbReference>
<dbReference type="KEGG" id="dfa:DFA_09295"/>
<feature type="region of interest" description="Disordered" evidence="1">
    <location>
        <begin position="320"/>
        <end position="347"/>
    </location>
</feature>
<protein>
    <submittedName>
        <fullName evidence="2">Uncharacterized protein</fullName>
    </submittedName>
</protein>